<evidence type="ECO:0008006" key="3">
    <source>
        <dbReference type="Google" id="ProtNLM"/>
    </source>
</evidence>
<keyword evidence="1" id="KW-0732">Signal</keyword>
<dbReference type="EMBL" id="OJIN01000069">
    <property type="protein sequence ID" value="SPD72950.1"/>
    <property type="molecule type" value="Genomic_DNA"/>
</dbReference>
<dbReference type="SUPFAM" id="SSF48537">
    <property type="entry name" value="Phospholipase C/P1 nuclease"/>
    <property type="match status" value="1"/>
</dbReference>
<dbReference type="Gene3D" id="1.10.575.10">
    <property type="entry name" value="P1 Nuclease"/>
    <property type="match status" value="1"/>
</dbReference>
<name>A0A445MTZ9_9BACT</name>
<evidence type="ECO:0000256" key="1">
    <source>
        <dbReference type="SAM" id="SignalP"/>
    </source>
</evidence>
<dbReference type="AlphaFoldDB" id="A0A445MTZ9"/>
<proteinExistence type="predicted"/>
<sequence>MVQQTPMKRFGIYISRVGIFLLLLGLSNTASAWHDETHLAVAKAAGYAKWYNATGADIAKVKAGEVERKNHYVNNPSGTVVTAKMVLNQVRKYNDPNDEKGHLYGAIVSSLRNYLVEKKEGKYGEYHLAYCAHYVGDLSMPLHNTLYDSFNEKHHGTIDGTVNNEVLEHTDKIKIYPIEIKSEDDLIRQIARIANISIKLGYLLESEDRLLNKEEAYAQLSHSASLLNAILDYAKD</sequence>
<accession>A0A445MTZ9</accession>
<evidence type="ECO:0000313" key="2">
    <source>
        <dbReference type="EMBL" id="SPD72950.1"/>
    </source>
</evidence>
<feature type="chain" id="PRO_5019271410" description="Phospholipase C/D domain-containing protein" evidence="1">
    <location>
        <begin position="33"/>
        <end position="236"/>
    </location>
</feature>
<protein>
    <recommendedName>
        <fullName evidence="3">Phospholipase C/D domain-containing protein</fullName>
    </recommendedName>
</protein>
<gene>
    <name evidence="2" type="ORF">PITCH_A1600021</name>
</gene>
<dbReference type="GO" id="GO:0016788">
    <property type="term" value="F:hydrolase activity, acting on ester bonds"/>
    <property type="evidence" value="ECO:0007669"/>
    <property type="project" value="InterPro"/>
</dbReference>
<feature type="signal peptide" evidence="1">
    <location>
        <begin position="1"/>
        <end position="32"/>
    </location>
</feature>
<organism evidence="2">
    <name type="scientific">uncultured Desulfobacterium sp</name>
    <dbReference type="NCBI Taxonomy" id="201089"/>
    <lineage>
        <taxon>Bacteria</taxon>
        <taxon>Pseudomonadati</taxon>
        <taxon>Thermodesulfobacteriota</taxon>
        <taxon>Desulfobacteria</taxon>
        <taxon>Desulfobacterales</taxon>
        <taxon>Desulfobacteriaceae</taxon>
        <taxon>Desulfobacterium</taxon>
        <taxon>environmental samples</taxon>
    </lineage>
</organism>
<reference evidence="2" key="1">
    <citation type="submission" date="2018-01" db="EMBL/GenBank/DDBJ databases">
        <authorList>
            <person name="Regsiter A."/>
            <person name="William W."/>
        </authorList>
    </citation>
    <scope>NUCLEOTIDE SEQUENCE</scope>
    <source>
        <strain evidence="2">TRIP AH-1</strain>
    </source>
</reference>
<dbReference type="InterPro" id="IPR008947">
    <property type="entry name" value="PLipase_C/P1_nuclease_dom_sf"/>
</dbReference>